<sequence>MARLRALTGDSQISYAKLVADTHNALGFGMLGRRREKVARWETQGVPPDRNTQLAIAHIHQVPWEEVESLGWPGWLRLGTAAPPRAARSRTPRTNALALPSEEEQPGLRPGLPHLSVSGKAVPLLVQQILATLANPSLSRPSTRDGRCVTPDTVALIETRAESLHALLSTTNPVDLYHVVRTELNLVIELLARTNCDRSTRRRLLLVASRSATLCAVITGTLGEINRAEQYRLTATRAAASANSRLRACVCLADLALSHIEAGDPADAFSLISAARATLPDPPPSVQALLYAREARAHGRRGQLLASRRAMDNASDAMTRSSNKEPLLHRTIDETWLSTTLARVWLDLRQPKLALEQLAPLLEDNATPHSFTQPPLLIARALLDAVDAQLTLGDVESAIRTAIRCTELFGKMPTGLCHQYRRRFLPHLEVPAVRDLFDHWSATGEQAAFDSLPSALS</sequence>
<evidence type="ECO:0000313" key="2">
    <source>
        <dbReference type="EMBL" id="MBB4928671.1"/>
    </source>
</evidence>
<feature type="region of interest" description="Disordered" evidence="1">
    <location>
        <begin position="82"/>
        <end position="109"/>
    </location>
</feature>
<gene>
    <name evidence="2" type="ORF">FHR34_007768</name>
</gene>
<dbReference type="RefSeq" id="WP_184946185.1">
    <property type="nucleotide sequence ID" value="NZ_JACHJV010000003.1"/>
</dbReference>
<dbReference type="AlphaFoldDB" id="A0A7W7RB11"/>
<evidence type="ECO:0008006" key="4">
    <source>
        <dbReference type="Google" id="ProtNLM"/>
    </source>
</evidence>
<accession>A0A7W7RB11</accession>
<dbReference type="Proteomes" id="UP000540506">
    <property type="component" value="Unassembled WGS sequence"/>
</dbReference>
<comment type="caution">
    <text evidence="2">The sequence shown here is derived from an EMBL/GenBank/DDBJ whole genome shotgun (WGS) entry which is preliminary data.</text>
</comment>
<evidence type="ECO:0000256" key="1">
    <source>
        <dbReference type="SAM" id="MobiDB-lite"/>
    </source>
</evidence>
<proteinExistence type="predicted"/>
<name>A0A7W7RB11_KITKI</name>
<keyword evidence="3" id="KW-1185">Reference proteome</keyword>
<dbReference type="EMBL" id="JACHJV010000003">
    <property type="protein sequence ID" value="MBB4928671.1"/>
    <property type="molecule type" value="Genomic_DNA"/>
</dbReference>
<dbReference type="InterPro" id="IPR011990">
    <property type="entry name" value="TPR-like_helical_dom_sf"/>
</dbReference>
<organism evidence="2 3">
    <name type="scientific">Kitasatospora kifunensis</name>
    <name type="common">Streptomyces kifunensis</name>
    <dbReference type="NCBI Taxonomy" id="58351"/>
    <lineage>
        <taxon>Bacteria</taxon>
        <taxon>Bacillati</taxon>
        <taxon>Actinomycetota</taxon>
        <taxon>Actinomycetes</taxon>
        <taxon>Kitasatosporales</taxon>
        <taxon>Streptomycetaceae</taxon>
        <taxon>Kitasatospora</taxon>
    </lineage>
</organism>
<protein>
    <recommendedName>
        <fullName evidence="4">Transcriptional regulator</fullName>
    </recommendedName>
</protein>
<dbReference type="SUPFAM" id="SSF48452">
    <property type="entry name" value="TPR-like"/>
    <property type="match status" value="1"/>
</dbReference>
<dbReference type="Gene3D" id="1.25.40.10">
    <property type="entry name" value="Tetratricopeptide repeat domain"/>
    <property type="match status" value="1"/>
</dbReference>
<evidence type="ECO:0000313" key="3">
    <source>
        <dbReference type="Proteomes" id="UP000540506"/>
    </source>
</evidence>
<reference evidence="2 3" key="1">
    <citation type="submission" date="2020-08" db="EMBL/GenBank/DDBJ databases">
        <title>Sequencing the genomes of 1000 actinobacteria strains.</title>
        <authorList>
            <person name="Klenk H.-P."/>
        </authorList>
    </citation>
    <scope>NUCLEOTIDE SEQUENCE [LARGE SCALE GENOMIC DNA]</scope>
    <source>
        <strain evidence="2 3">DSM 41654</strain>
    </source>
</reference>